<dbReference type="EMBL" id="BAABDQ010000066">
    <property type="protein sequence ID" value="GAA3622005.1"/>
    <property type="molecule type" value="Genomic_DNA"/>
</dbReference>
<proteinExistence type="predicted"/>
<keyword evidence="3" id="KW-1185">Reference proteome</keyword>
<evidence type="ECO:0000313" key="2">
    <source>
        <dbReference type="EMBL" id="GAA3622005.1"/>
    </source>
</evidence>
<protein>
    <recommendedName>
        <fullName evidence="4">Metalloprotease</fullName>
    </recommendedName>
</protein>
<dbReference type="Proteomes" id="UP001500630">
    <property type="component" value="Unassembled WGS sequence"/>
</dbReference>
<feature type="chain" id="PRO_5046060450" description="Metalloprotease" evidence="1">
    <location>
        <begin position="26"/>
        <end position="253"/>
    </location>
</feature>
<reference evidence="3" key="1">
    <citation type="journal article" date="2019" name="Int. J. Syst. Evol. Microbiol.">
        <title>The Global Catalogue of Microorganisms (GCM) 10K type strain sequencing project: providing services to taxonomists for standard genome sequencing and annotation.</title>
        <authorList>
            <consortium name="The Broad Institute Genomics Platform"/>
            <consortium name="The Broad Institute Genome Sequencing Center for Infectious Disease"/>
            <person name="Wu L."/>
            <person name="Ma J."/>
        </authorList>
    </citation>
    <scope>NUCLEOTIDE SEQUENCE [LARGE SCALE GENOMIC DNA]</scope>
    <source>
        <strain evidence="3">JCM 17326</strain>
    </source>
</reference>
<feature type="signal peptide" evidence="1">
    <location>
        <begin position="1"/>
        <end position="25"/>
    </location>
</feature>
<evidence type="ECO:0000256" key="1">
    <source>
        <dbReference type="SAM" id="SignalP"/>
    </source>
</evidence>
<accession>A0ABP7A1F8</accession>
<gene>
    <name evidence="2" type="ORF">GCM10022419_129600</name>
</gene>
<sequence length="253" mass="28153">MSPDVKLLKIAALACALITPLAGTAAANASAFPVKNPVLVKNALYEAGPLPPTTCDELPVEPYDAGQARAYINEVIRCLENTWGPYLKKAGLPYEPVKVRYVKRLPKSYCGSDEEGSRDSEVWYCDWDRTLSFKLGPSWLTSPSDLLLFKEAALMYGYHVQKLTGLYDAGEELRAGSKAEHREQLQRMYLQIECLGGAFMQSVWPIKGRTTEDWNKVLGYERDDNVKHWIRAGFRTGDPASCNTWAAPSSKVA</sequence>
<keyword evidence="1" id="KW-0732">Signal</keyword>
<evidence type="ECO:0000313" key="3">
    <source>
        <dbReference type="Proteomes" id="UP001500630"/>
    </source>
</evidence>
<organism evidence="2 3">
    <name type="scientific">Nonomuraea rosea</name>
    <dbReference type="NCBI Taxonomy" id="638574"/>
    <lineage>
        <taxon>Bacteria</taxon>
        <taxon>Bacillati</taxon>
        <taxon>Actinomycetota</taxon>
        <taxon>Actinomycetes</taxon>
        <taxon>Streptosporangiales</taxon>
        <taxon>Streptosporangiaceae</taxon>
        <taxon>Nonomuraea</taxon>
    </lineage>
</organism>
<evidence type="ECO:0008006" key="4">
    <source>
        <dbReference type="Google" id="ProtNLM"/>
    </source>
</evidence>
<name>A0ABP7A1F8_9ACTN</name>
<comment type="caution">
    <text evidence="2">The sequence shown here is derived from an EMBL/GenBank/DDBJ whole genome shotgun (WGS) entry which is preliminary data.</text>
</comment>